<dbReference type="Gene3D" id="1.20.120.910">
    <property type="entry name" value="DksA, coiled-coil domain"/>
    <property type="match status" value="1"/>
</dbReference>
<evidence type="ECO:0000256" key="1">
    <source>
        <dbReference type="ARBA" id="ARBA00022723"/>
    </source>
</evidence>
<dbReference type="PANTHER" id="PTHR33823">
    <property type="entry name" value="RNA POLYMERASE-BINDING TRANSCRIPTION FACTOR DKSA-RELATED"/>
    <property type="match status" value="1"/>
</dbReference>
<comment type="caution">
    <text evidence="6">The sequence shown here is derived from an EMBL/GenBank/DDBJ whole genome shotgun (WGS) entry which is preliminary data.</text>
</comment>
<protein>
    <recommendedName>
        <fullName evidence="5">Zinc finger DksA/TraR C4-type domain-containing protein</fullName>
    </recommendedName>
</protein>
<keyword evidence="2" id="KW-0863">Zinc-finger</keyword>
<dbReference type="SUPFAM" id="SSF57716">
    <property type="entry name" value="Glucocorticoid receptor-like (DNA-binding domain)"/>
    <property type="match status" value="1"/>
</dbReference>
<dbReference type="STRING" id="1805034.AUJ59_01995"/>
<evidence type="ECO:0000256" key="2">
    <source>
        <dbReference type="ARBA" id="ARBA00022771"/>
    </source>
</evidence>
<evidence type="ECO:0000256" key="4">
    <source>
        <dbReference type="PROSITE-ProRule" id="PRU00510"/>
    </source>
</evidence>
<dbReference type="GO" id="GO:0008270">
    <property type="term" value="F:zinc ion binding"/>
    <property type="evidence" value="ECO:0007669"/>
    <property type="project" value="UniProtKB-KW"/>
</dbReference>
<dbReference type="PANTHER" id="PTHR33823:SF4">
    <property type="entry name" value="GENERAL STRESS PROTEIN 16O"/>
    <property type="match status" value="1"/>
</dbReference>
<evidence type="ECO:0000256" key="3">
    <source>
        <dbReference type="ARBA" id="ARBA00022833"/>
    </source>
</evidence>
<proteinExistence type="predicted"/>
<sequence length="120" mass="13570">MSKIKFPTKILQPLRKQLQSEELKLKKRQENLNAEDPFNDGDRLNDNAAVDADAAEEFGHDRVSALKLEVDKTLINIRKTLTKIKLGRFGLCDNCGRMIDTDRLAIDPTVSKCIRCAAEK</sequence>
<dbReference type="Proteomes" id="UP000183144">
    <property type="component" value="Unassembled WGS sequence"/>
</dbReference>
<name>A0A1J4RPD4_9BACT</name>
<dbReference type="PROSITE" id="PS01102">
    <property type="entry name" value="ZF_DKSA_1"/>
    <property type="match status" value="1"/>
</dbReference>
<dbReference type="InterPro" id="IPR020458">
    <property type="entry name" value="Znf_DskA_TraR_CS"/>
</dbReference>
<feature type="domain" description="Zinc finger DksA/TraR C4-type" evidence="5">
    <location>
        <begin position="87"/>
        <end position="119"/>
    </location>
</feature>
<dbReference type="AlphaFoldDB" id="A0A1J4RPD4"/>
<dbReference type="PROSITE" id="PS51128">
    <property type="entry name" value="ZF_DKSA_2"/>
    <property type="match status" value="1"/>
</dbReference>
<accession>A0A1J4RPD4</accession>
<dbReference type="Pfam" id="PF01258">
    <property type="entry name" value="zf-dskA_traR"/>
    <property type="match status" value="1"/>
</dbReference>
<dbReference type="EMBL" id="MNUI01000036">
    <property type="protein sequence ID" value="OIN89265.1"/>
    <property type="molecule type" value="Genomic_DNA"/>
</dbReference>
<dbReference type="InterPro" id="IPR000962">
    <property type="entry name" value="Znf_DskA_TraR"/>
</dbReference>
<evidence type="ECO:0000313" key="7">
    <source>
        <dbReference type="Proteomes" id="UP000183144"/>
    </source>
</evidence>
<gene>
    <name evidence="6" type="ORF">AUJ59_01995</name>
</gene>
<evidence type="ECO:0000259" key="5">
    <source>
        <dbReference type="Pfam" id="PF01258"/>
    </source>
</evidence>
<organism evidence="6 7">
    <name type="scientific">Candidatus Beckwithbacteria bacterium CG1_02_47_37</name>
    <dbReference type="NCBI Taxonomy" id="1805034"/>
    <lineage>
        <taxon>Bacteria</taxon>
        <taxon>Candidatus Beckwithiibacteriota</taxon>
    </lineage>
</organism>
<keyword evidence="3" id="KW-0862">Zinc</keyword>
<reference evidence="6 7" key="1">
    <citation type="journal article" date="2016" name="Environ. Microbiol.">
        <title>Genomic resolution of a cold subsurface aquifer community provides metabolic insights for novel microbes adapted to high CO concentrations.</title>
        <authorList>
            <person name="Probst A.J."/>
            <person name="Castelle C.J."/>
            <person name="Singh A."/>
            <person name="Brown C.T."/>
            <person name="Anantharaman K."/>
            <person name="Sharon I."/>
            <person name="Hug L.A."/>
            <person name="Burstein D."/>
            <person name="Emerson J.B."/>
            <person name="Thomas B.C."/>
            <person name="Banfield J.F."/>
        </authorList>
    </citation>
    <scope>NUCLEOTIDE SEQUENCE [LARGE SCALE GENOMIC DNA]</scope>
    <source>
        <strain evidence="6">CG1_02_47_37</strain>
    </source>
</reference>
<keyword evidence="1" id="KW-0479">Metal-binding</keyword>
<feature type="zinc finger region" description="dksA C4-type" evidence="4">
    <location>
        <begin position="92"/>
        <end position="116"/>
    </location>
</feature>
<evidence type="ECO:0000313" key="6">
    <source>
        <dbReference type="EMBL" id="OIN89265.1"/>
    </source>
</evidence>